<dbReference type="STRING" id="1003195.SCATT_54470"/>
<dbReference type="Proteomes" id="UP000007842">
    <property type="component" value="Chromosome"/>
</dbReference>
<evidence type="ECO:0000313" key="3">
    <source>
        <dbReference type="Proteomes" id="UP000007842"/>
    </source>
</evidence>
<protein>
    <submittedName>
        <fullName evidence="2">PaaX family transcriptional regulator</fullName>
    </submittedName>
</protein>
<dbReference type="InterPro" id="IPR036388">
    <property type="entry name" value="WH-like_DNA-bd_sf"/>
</dbReference>
<feature type="region of interest" description="Disordered" evidence="1">
    <location>
        <begin position="84"/>
        <end position="108"/>
    </location>
</feature>
<evidence type="ECO:0000313" key="2">
    <source>
        <dbReference type="EMBL" id="AEW97818.1"/>
    </source>
</evidence>
<sequence>MLLEIAKDPEVRLRDVAATARITERAAQGIVSDLEAAGYLTRTRVGRRNRYTVNTDSRFRHPNEADRRISGLLALFIDRFDGGTRPAGAQGAAPDGPAAPSPAPRDGS</sequence>
<dbReference type="EMBL" id="CP003219">
    <property type="protein sequence ID" value="AEW97818.1"/>
    <property type="molecule type" value="Genomic_DNA"/>
</dbReference>
<accession>G8WVR1</accession>
<dbReference type="HOGENOM" id="CLU_153642_0_0_11"/>
<dbReference type="SUPFAM" id="SSF46785">
    <property type="entry name" value="Winged helix' DNA-binding domain"/>
    <property type="match status" value="1"/>
</dbReference>
<feature type="compositionally biased region" description="Pro residues" evidence="1">
    <location>
        <begin position="97"/>
        <end position="108"/>
    </location>
</feature>
<feature type="compositionally biased region" description="Low complexity" evidence="1">
    <location>
        <begin position="86"/>
        <end position="96"/>
    </location>
</feature>
<proteinExistence type="predicted"/>
<keyword evidence="3" id="KW-1185">Reference proteome</keyword>
<dbReference type="eggNOG" id="COG1846">
    <property type="taxonomic scope" value="Bacteria"/>
</dbReference>
<dbReference type="AlphaFoldDB" id="G8WVR1"/>
<gene>
    <name evidence="2" type="ordered locus">SCATT_54470</name>
</gene>
<dbReference type="PATRIC" id="fig|1003195.29.peg.5432"/>
<dbReference type="Gene3D" id="1.10.10.10">
    <property type="entry name" value="Winged helix-like DNA-binding domain superfamily/Winged helix DNA-binding domain"/>
    <property type="match status" value="1"/>
</dbReference>
<organism evidence="2 3">
    <name type="scientific">Streptantibioticus cattleyicolor (strain ATCC 35852 / DSM 46488 / JCM 4925 / NBRC 14057 / NRRL 8057)</name>
    <name type="common">Streptomyces cattleya</name>
    <dbReference type="NCBI Taxonomy" id="1003195"/>
    <lineage>
        <taxon>Bacteria</taxon>
        <taxon>Bacillati</taxon>
        <taxon>Actinomycetota</taxon>
        <taxon>Actinomycetes</taxon>
        <taxon>Kitasatosporales</taxon>
        <taxon>Streptomycetaceae</taxon>
        <taxon>Streptantibioticus</taxon>
    </lineage>
</organism>
<reference evidence="3" key="1">
    <citation type="submission" date="2011-12" db="EMBL/GenBank/DDBJ databases">
        <title>Complete genome sequence of Streptomyces cattleya strain DSM 46488.</title>
        <authorList>
            <person name="Ou H.-Y."/>
            <person name="Li P."/>
            <person name="Zhao C."/>
            <person name="O'Hagan D."/>
            <person name="Deng Z."/>
        </authorList>
    </citation>
    <scope>NUCLEOTIDE SEQUENCE [LARGE SCALE GENOMIC DNA]</scope>
    <source>
        <strain evidence="3">ATCC 35852 / DSM 46488 / JCM 4925 / NBRC 14057 / NRRL 8057</strain>
    </source>
</reference>
<name>G8WVR1_STREN</name>
<dbReference type="KEGG" id="scy:SCATT_54470"/>
<evidence type="ECO:0000256" key="1">
    <source>
        <dbReference type="SAM" id="MobiDB-lite"/>
    </source>
</evidence>
<dbReference type="InterPro" id="IPR036390">
    <property type="entry name" value="WH_DNA-bd_sf"/>
</dbReference>